<dbReference type="Gene3D" id="3.30.70.250">
    <property type="entry name" value="Malonyl-CoA ACP transacylase, ACP-binding"/>
    <property type="match status" value="1"/>
</dbReference>
<dbReference type="AlphaFoldDB" id="A0A0J5SIL4"/>
<dbReference type="InterPro" id="IPR016035">
    <property type="entry name" value="Acyl_Trfase/lysoPLipase"/>
</dbReference>
<proteinExistence type="predicted"/>
<dbReference type="OrthoDB" id="2829092at2"/>
<comment type="caution">
    <text evidence="5">The sequence shown here is derived from an EMBL/GenBank/DDBJ whole genome shotgun (WGS) entry which is preliminary data.</text>
</comment>
<dbReference type="EMBL" id="LQQY01000009">
    <property type="protein sequence ID" value="KZE50917.1"/>
    <property type="molecule type" value="Genomic_DNA"/>
</dbReference>
<evidence type="ECO:0000256" key="2">
    <source>
        <dbReference type="ARBA" id="ARBA00022679"/>
    </source>
</evidence>
<dbReference type="RefSeq" id="WP_048005369.1">
    <property type="nucleotide sequence ID" value="NZ_JBLOOZ010000001.1"/>
</dbReference>
<evidence type="ECO:0000256" key="1">
    <source>
        <dbReference type="ARBA" id="ARBA00013258"/>
    </source>
</evidence>
<accession>A0A0J5SIL4</accession>
<dbReference type="PATRIC" id="fig|189381.10.peg.961"/>
<dbReference type="GO" id="GO:0004314">
    <property type="term" value="F:[acyl-carrier-protein] S-malonyltransferase activity"/>
    <property type="evidence" value="ECO:0007669"/>
    <property type="project" value="UniProtKB-EC"/>
</dbReference>
<sequence>MKKALILPPQMTIRTGHLLEYYNQFEEVQSYFDEASEVLGISLYDSFFSDNEKLINESHIGRCGIVSITCGLLKRLNMNLEEYSFISGPSLGSITSGYISGSYSFATMLQMIVSMVESEKAIYSDDRFGNYMFYNISQKKLLEIMEETNKQGHYVAPCMFTADNQMIITGELTALEKMGWDVLKSGGLGVHIPYSPPAHSSMMGEVRDLFKKSFMESHEFENPSIPNICNNTAKPMVQGKEIKRSLTEQYVLPVRWTDILHLLKEEGVEQLDIIGPGKFLVKSMEFTDVSFTLKSYLEIEDFQMTRS</sequence>
<dbReference type="PANTHER" id="PTHR42681:SF1">
    <property type="entry name" value="MALONYL-COA-ACYL CARRIER PROTEIN TRANSACYLASE, MITOCHONDRIAL"/>
    <property type="match status" value="1"/>
</dbReference>
<dbReference type="Gene3D" id="3.40.366.10">
    <property type="entry name" value="Malonyl-Coenzyme A Acyl Carrier Protein, domain 2"/>
    <property type="match status" value="1"/>
</dbReference>
<organism evidence="5 6">
    <name type="scientific">Rossellomorea marisflavi</name>
    <dbReference type="NCBI Taxonomy" id="189381"/>
    <lineage>
        <taxon>Bacteria</taxon>
        <taxon>Bacillati</taxon>
        <taxon>Bacillota</taxon>
        <taxon>Bacilli</taxon>
        <taxon>Bacillales</taxon>
        <taxon>Bacillaceae</taxon>
        <taxon>Rossellomorea</taxon>
    </lineage>
</organism>
<reference evidence="6" key="1">
    <citation type="submission" date="2016-01" db="EMBL/GenBank/DDBJ databases">
        <title>Whole genome sequencing of Bhargavaea cecembensis T14.</title>
        <authorList>
            <person name="Hong K.W."/>
        </authorList>
    </citation>
    <scope>NUCLEOTIDE SEQUENCE [LARGE SCALE GENOMIC DNA]</scope>
    <source>
        <strain evidence="6">M19</strain>
    </source>
</reference>
<dbReference type="GO" id="GO:0006633">
    <property type="term" value="P:fatty acid biosynthetic process"/>
    <property type="evidence" value="ECO:0007669"/>
    <property type="project" value="TreeGrafter"/>
</dbReference>
<dbReference type="SUPFAM" id="SSF52151">
    <property type="entry name" value="FabD/lysophospholipase-like"/>
    <property type="match status" value="1"/>
</dbReference>
<evidence type="ECO:0000313" key="6">
    <source>
        <dbReference type="Proteomes" id="UP000076510"/>
    </source>
</evidence>
<dbReference type="InterPro" id="IPR001227">
    <property type="entry name" value="Ac_transferase_dom_sf"/>
</dbReference>
<evidence type="ECO:0000256" key="3">
    <source>
        <dbReference type="ARBA" id="ARBA00023315"/>
    </source>
</evidence>
<evidence type="ECO:0000313" key="5">
    <source>
        <dbReference type="EMBL" id="KZE50917.1"/>
    </source>
</evidence>
<dbReference type="EC" id="2.3.1.39" evidence="1"/>
<name>A0A0J5SIL4_9BACI</name>
<protein>
    <recommendedName>
        <fullName evidence="1">[acyl-carrier-protein] S-malonyltransferase</fullName>
        <ecNumber evidence="1">2.3.1.39</ecNumber>
    </recommendedName>
</protein>
<evidence type="ECO:0000256" key="4">
    <source>
        <dbReference type="ARBA" id="ARBA00048462"/>
    </source>
</evidence>
<gene>
    <name evidence="5" type="ORF">AV649_16210</name>
</gene>
<keyword evidence="2" id="KW-0808">Transferase</keyword>
<dbReference type="PANTHER" id="PTHR42681">
    <property type="entry name" value="MALONYL-COA-ACYL CARRIER PROTEIN TRANSACYLASE, MITOCHONDRIAL"/>
    <property type="match status" value="1"/>
</dbReference>
<dbReference type="Proteomes" id="UP000076510">
    <property type="component" value="Unassembled WGS sequence"/>
</dbReference>
<comment type="catalytic activity">
    <reaction evidence="4">
        <text>holo-[ACP] + malonyl-CoA = malonyl-[ACP] + CoA</text>
        <dbReference type="Rhea" id="RHEA:41792"/>
        <dbReference type="Rhea" id="RHEA-COMP:9623"/>
        <dbReference type="Rhea" id="RHEA-COMP:9685"/>
        <dbReference type="ChEBI" id="CHEBI:57287"/>
        <dbReference type="ChEBI" id="CHEBI:57384"/>
        <dbReference type="ChEBI" id="CHEBI:64479"/>
        <dbReference type="ChEBI" id="CHEBI:78449"/>
        <dbReference type="EC" id="2.3.1.39"/>
    </reaction>
</comment>
<dbReference type="InterPro" id="IPR050858">
    <property type="entry name" value="Mal-CoA-ACP_Trans/PKS_FabD"/>
</dbReference>
<keyword evidence="3" id="KW-0012">Acyltransferase</keyword>